<dbReference type="PANTHER" id="PTHR15508:SF9">
    <property type="entry name" value="SORTING NEXIN-15"/>
    <property type="match status" value="1"/>
</dbReference>
<proteinExistence type="predicted"/>
<dbReference type="PANTHER" id="PTHR15508">
    <property type="entry name" value="RIBOSOMAL PROTEIN S6 KINASE"/>
    <property type="match status" value="1"/>
</dbReference>
<keyword evidence="3" id="KW-1185">Reference proteome</keyword>
<dbReference type="InterPro" id="IPR000719">
    <property type="entry name" value="Prot_kinase_dom"/>
</dbReference>
<feature type="domain" description="Protein kinase" evidence="1">
    <location>
        <begin position="1"/>
        <end position="142"/>
    </location>
</feature>
<dbReference type="EMBL" id="VIIS01002230">
    <property type="protein sequence ID" value="KAF0286753.1"/>
    <property type="molecule type" value="Genomic_DNA"/>
</dbReference>
<protein>
    <submittedName>
        <fullName evidence="2">Ribosomal protein S6 kinase delta-1</fullName>
    </submittedName>
</protein>
<name>A0A6A4UY07_AMPAM</name>
<dbReference type="Proteomes" id="UP000440578">
    <property type="component" value="Unassembled WGS sequence"/>
</dbReference>
<organism evidence="2 3">
    <name type="scientific">Amphibalanus amphitrite</name>
    <name type="common">Striped barnacle</name>
    <name type="synonym">Balanus amphitrite</name>
    <dbReference type="NCBI Taxonomy" id="1232801"/>
    <lineage>
        <taxon>Eukaryota</taxon>
        <taxon>Metazoa</taxon>
        <taxon>Ecdysozoa</taxon>
        <taxon>Arthropoda</taxon>
        <taxon>Crustacea</taxon>
        <taxon>Multicrustacea</taxon>
        <taxon>Cirripedia</taxon>
        <taxon>Thoracica</taxon>
        <taxon>Thoracicalcarea</taxon>
        <taxon>Balanomorpha</taxon>
        <taxon>Balanoidea</taxon>
        <taxon>Balanidae</taxon>
        <taxon>Amphibalaninae</taxon>
        <taxon>Amphibalanus</taxon>
    </lineage>
</organism>
<reference evidence="2 3" key="1">
    <citation type="submission" date="2019-07" db="EMBL/GenBank/DDBJ databases">
        <title>Draft genome assembly of a fouling barnacle, Amphibalanus amphitrite (Darwin, 1854): The first reference genome for Thecostraca.</title>
        <authorList>
            <person name="Kim W."/>
        </authorList>
    </citation>
    <scope>NUCLEOTIDE SEQUENCE [LARGE SCALE GENOMIC DNA]</scope>
    <source>
        <strain evidence="2">SNU_AA5</strain>
        <tissue evidence="2">Soma without cirri and trophi</tissue>
    </source>
</reference>
<dbReference type="SUPFAM" id="SSF56112">
    <property type="entry name" value="Protein kinase-like (PK-like)"/>
    <property type="match status" value="1"/>
</dbReference>
<dbReference type="Pfam" id="PF00069">
    <property type="entry name" value="Pkinase"/>
    <property type="match status" value="1"/>
</dbReference>
<accession>A0A6A4UY07</accession>
<dbReference type="GO" id="GO:0004672">
    <property type="term" value="F:protein kinase activity"/>
    <property type="evidence" value="ECO:0007669"/>
    <property type="project" value="InterPro"/>
</dbReference>
<dbReference type="PROSITE" id="PS50011">
    <property type="entry name" value="PROTEIN_KINASE_DOM"/>
    <property type="match status" value="1"/>
</dbReference>
<sequence length="150" mass="16369">MCRWLGPSPPSAVCSVRFLRPENVLLTAERGAALTYFCRLRCAGARAPPAAERGRLYAAPELWTPGAAVTAAADWWSLGALLWELHGDGPLWTRHPAGLAAHTALRPPVSAGPAARSLLAALLRPDPRRRPDARHIRRHAFFAGLDWSRL</sequence>
<evidence type="ECO:0000313" key="3">
    <source>
        <dbReference type="Proteomes" id="UP000440578"/>
    </source>
</evidence>
<evidence type="ECO:0000313" key="2">
    <source>
        <dbReference type="EMBL" id="KAF0286753.1"/>
    </source>
</evidence>
<dbReference type="OrthoDB" id="4062651at2759"/>
<gene>
    <name evidence="2" type="primary">Rps6kc1</name>
    <name evidence="2" type="ORF">FJT64_001500</name>
</gene>
<evidence type="ECO:0000259" key="1">
    <source>
        <dbReference type="PROSITE" id="PS50011"/>
    </source>
</evidence>
<dbReference type="InterPro" id="IPR011009">
    <property type="entry name" value="Kinase-like_dom_sf"/>
</dbReference>
<dbReference type="Gene3D" id="1.10.510.10">
    <property type="entry name" value="Transferase(Phosphotransferase) domain 1"/>
    <property type="match status" value="1"/>
</dbReference>
<comment type="caution">
    <text evidence="2">The sequence shown here is derived from an EMBL/GenBank/DDBJ whole genome shotgun (WGS) entry which is preliminary data.</text>
</comment>
<dbReference type="GO" id="GO:0005524">
    <property type="term" value="F:ATP binding"/>
    <property type="evidence" value="ECO:0007669"/>
    <property type="project" value="InterPro"/>
</dbReference>
<dbReference type="InterPro" id="IPR051866">
    <property type="entry name" value="Intracell_Sig-Traffick_Protein"/>
</dbReference>
<dbReference type="AlphaFoldDB" id="A0A6A4UY07"/>
<keyword evidence="2" id="KW-0418">Kinase</keyword>
<keyword evidence="2" id="KW-0808">Transferase</keyword>